<sequence length="78" mass="8855">MSNMNKSQLSRPVTPDISHEAAKKMGLLPERSPRHSIAKKPHNKENESPKKAREILQSLDSKVTAQNQKIDDNVQRLK</sequence>
<accession>A0AAV7ILA1</accession>
<gene>
    <name evidence="2" type="ORF">KQX54_010820</name>
</gene>
<dbReference type="AlphaFoldDB" id="A0AAV7ILA1"/>
<dbReference type="EMBL" id="JAHXZJ010001119">
    <property type="protein sequence ID" value="KAH0554453.1"/>
    <property type="molecule type" value="Genomic_DNA"/>
</dbReference>
<feature type="region of interest" description="Disordered" evidence="1">
    <location>
        <begin position="1"/>
        <end position="52"/>
    </location>
</feature>
<dbReference type="Proteomes" id="UP000826195">
    <property type="component" value="Unassembled WGS sequence"/>
</dbReference>
<evidence type="ECO:0000256" key="1">
    <source>
        <dbReference type="SAM" id="MobiDB-lite"/>
    </source>
</evidence>
<feature type="compositionally biased region" description="Basic and acidic residues" evidence="1">
    <location>
        <begin position="43"/>
        <end position="52"/>
    </location>
</feature>
<keyword evidence="3" id="KW-1185">Reference proteome</keyword>
<comment type="caution">
    <text evidence="2">The sequence shown here is derived from an EMBL/GenBank/DDBJ whole genome shotgun (WGS) entry which is preliminary data.</text>
</comment>
<protein>
    <submittedName>
        <fullName evidence="2">Uncharacterized protein</fullName>
    </submittedName>
</protein>
<evidence type="ECO:0000313" key="2">
    <source>
        <dbReference type="EMBL" id="KAH0554453.1"/>
    </source>
</evidence>
<organism evidence="2 3">
    <name type="scientific">Cotesia glomerata</name>
    <name type="common">Lepidopteran parasitic wasp</name>
    <name type="synonym">Apanteles glomeratus</name>
    <dbReference type="NCBI Taxonomy" id="32391"/>
    <lineage>
        <taxon>Eukaryota</taxon>
        <taxon>Metazoa</taxon>
        <taxon>Ecdysozoa</taxon>
        <taxon>Arthropoda</taxon>
        <taxon>Hexapoda</taxon>
        <taxon>Insecta</taxon>
        <taxon>Pterygota</taxon>
        <taxon>Neoptera</taxon>
        <taxon>Endopterygota</taxon>
        <taxon>Hymenoptera</taxon>
        <taxon>Apocrita</taxon>
        <taxon>Ichneumonoidea</taxon>
        <taxon>Braconidae</taxon>
        <taxon>Microgastrinae</taxon>
        <taxon>Cotesia</taxon>
    </lineage>
</organism>
<name>A0AAV7ILA1_COTGL</name>
<evidence type="ECO:0000313" key="3">
    <source>
        <dbReference type="Proteomes" id="UP000826195"/>
    </source>
</evidence>
<reference evidence="2 3" key="1">
    <citation type="journal article" date="2021" name="J. Hered.">
        <title>A chromosome-level genome assembly of the parasitoid wasp, Cotesia glomerata (Hymenoptera: Braconidae).</title>
        <authorList>
            <person name="Pinto B.J."/>
            <person name="Weis J.J."/>
            <person name="Gamble T."/>
            <person name="Ode P.J."/>
            <person name="Paul R."/>
            <person name="Zaspel J.M."/>
        </authorList>
    </citation>
    <scope>NUCLEOTIDE SEQUENCE [LARGE SCALE GENOMIC DNA]</scope>
    <source>
        <strain evidence="2">CgM1</strain>
    </source>
</reference>
<feature type="compositionally biased region" description="Polar residues" evidence="1">
    <location>
        <begin position="1"/>
        <end position="11"/>
    </location>
</feature>
<proteinExistence type="predicted"/>